<dbReference type="Pfam" id="PF07686">
    <property type="entry name" value="V-set"/>
    <property type="match status" value="1"/>
</dbReference>
<keyword evidence="1 6" id="KW-0732">Signal</keyword>
<dbReference type="InterPro" id="IPR013106">
    <property type="entry name" value="Ig_V-set"/>
</dbReference>
<dbReference type="PANTHER" id="PTHR19367:SF18">
    <property type="entry name" value="T CELL RECEPTOR ALPHA VARIABLE 16"/>
    <property type="match status" value="1"/>
</dbReference>
<dbReference type="SUPFAM" id="SSF48726">
    <property type="entry name" value="Immunoglobulin"/>
    <property type="match status" value="1"/>
</dbReference>
<dbReference type="GO" id="GO:0042101">
    <property type="term" value="C:T cell receptor complex"/>
    <property type="evidence" value="ECO:0007669"/>
    <property type="project" value="UniProtKB-KW"/>
</dbReference>
<evidence type="ECO:0000313" key="9">
    <source>
        <dbReference type="Proteomes" id="UP000010556"/>
    </source>
</evidence>
<dbReference type="AlphaFoldDB" id="L5MK47"/>
<evidence type="ECO:0000256" key="6">
    <source>
        <dbReference type="SAM" id="SignalP"/>
    </source>
</evidence>
<name>L5MK47_MYODS</name>
<evidence type="ECO:0000256" key="2">
    <source>
        <dbReference type="ARBA" id="ARBA00023130"/>
    </source>
</evidence>
<dbReference type="InterPro" id="IPR007110">
    <property type="entry name" value="Ig-like_dom"/>
</dbReference>
<protein>
    <recommendedName>
        <fullName evidence="7">Ig-like domain-containing protein</fullName>
    </recommendedName>
</protein>
<dbReference type="InterPro" id="IPR051287">
    <property type="entry name" value="TCR_variable_region"/>
</dbReference>
<evidence type="ECO:0000256" key="1">
    <source>
        <dbReference type="ARBA" id="ARBA00022729"/>
    </source>
</evidence>
<evidence type="ECO:0000256" key="5">
    <source>
        <dbReference type="ARBA" id="ARBA00043266"/>
    </source>
</evidence>
<gene>
    <name evidence="8" type="ORF">MDA_GLEAN10001324</name>
</gene>
<reference evidence="9" key="1">
    <citation type="journal article" date="2013" name="Science">
        <title>Comparative analysis of bat genomes provides insight into the evolution of flight and immunity.</title>
        <authorList>
            <person name="Zhang G."/>
            <person name="Cowled C."/>
            <person name="Shi Z."/>
            <person name="Huang Z."/>
            <person name="Bishop-Lilly K.A."/>
            <person name="Fang X."/>
            <person name="Wynne J.W."/>
            <person name="Xiong Z."/>
            <person name="Baker M.L."/>
            <person name="Zhao W."/>
            <person name="Tachedjian M."/>
            <person name="Zhu Y."/>
            <person name="Zhou P."/>
            <person name="Jiang X."/>
            <person name="Ng J."/>
            <person name="Yang L."/>
            <person name="Wu L."/>
            <person name="Xiao J."/>
            <person name="Feng Y."/>
            <person name="Chen Y."/>
            <person name="Sun X."/>
            <person name="Zhang Y."/>
            <person name="Marsh G.A."/>
            <person name="Crameri G."/>
            <person name="Broder C.C."/>
            <person name="Frey K.G."/>
            <person name="Wang L.F."/>
            <person name="Wang J."/>
        </authorList>
    </citation>
    <scope>NUCLEOTIDE SEQUENCE [LARGE SCALE GENOMIC DNA]</scope>
</reference>
<dbReference type="InterPro" id="IPR036179">
    <property type="entry name" value="Ig-like_dom_sf"/>
</dbReference>
<dbReference type="PANTHER" id="PTHR19367">
    <property type="entry name" value="T-CELL RECEPTOR ALPHA CHAIN V REGION"/>
    <property type="match status" value="1"/>
</dbReference>
<evidence type="ECO:0000256" key="3">
    <source>
        <dbReference type="ARBA" id="ARBA00023170"/>
    </source>
</evidence>
<feature type="signal peptide" evidence="6">
    <location>
        <begin position="1"/>
        <end position="21"/>
    </location>
</feature>
<dbReference type="SMART" id="SM00406">
    <property type="entry name" value="IGv"/>
    <property type="match status" value="1"/>
</dbReference>
<dbReference type="Gene3D" id="2.60.40.10">
    <property type="entry name" value="Immunoglobulins"/>
    <property type="match status" value="1"/>
</dbReference>
<proteinExistence type="predicted"/>
<organism evidence="8 9">
    <name type="scientific">Myotis davidii</name>
    <name type="common">David's myotis</name>
    <dbReference type="NCBI Taxonomy" id="225400"/>
    <lineage>
        <taxon>Eukaryota</taxon>
        <taxon>Metazoa</taxon>
        <taxon>Chordata</taxon>
        <taxon>Craniata</taxon>
        <taxon>Vertebrata</taxon>
        <taxon>Euteleostomi</taxon>
        <taxon>Mammalia</taxon>
        <taxon>Eutheria</taxon>
        <taxon>Laurasiatheria</taxon>
        <taxon>Chiroptera</taxon>
        <taxon>Yangochiroptera</taxon>
        <taxon>Vespertilionidae</taxon>
        <taxon>Myotis</taxon>
    </lineage>
</organism>
<keyword evidence="9" id="KW-1185">Reference proteome</keyword>
<evidence type="ECO:0000259" key="7">
    <source>
        <dbReference type="PROSITE" id="PS50835"/>
    </source>
</evidence>
<keyword evidence="3" id="KW-0675">Receptor</keyword>
<dbReference type="PROSITE" id="PS50835">
    <property type="entry name" value="IG_LIKE"/>
    <property type="match status" value="1"/>
</dbReference>
<feature type="domain" description="Ig-like" evidence="7">
    <location>
        <begin position="26"/>
        <end position="121"/>
    </location>
</feature>
<evidence type="ECO:0000256" key="4">
    <source>
        <dbReference type="ARBA" id="ARBA00023319"/>
    </source>
</evidence>
<keyword evidence="4" id="KW-0393">Immunoglobulin domain</keyword>
<dbReference type="InterPro" id="IPR013783">
    <property type="entry name" value="Ig-like_fold"/>
</dbReference>
<accession>L5MK47</accession>
<dbReference type="EMBL" id="KB098471">
    <property type="protein sequence ID" value="ELK38692.1"/>
    <property type="molecule type" value="Genomic_DNA"/>
</dbReference>
<dbReference type="GO" id="GO:0002250">
    <property type="term" value="P:adaptive immune response"/>
    <property type="evidence" value="ECO:0007669"/>
    <property type="project" value="UniProtKB-KW"/>
</dbReference>
<keyword evidence="5" id="KW-1279">T cell receptor</keyword>
<dbReference type="Proteomes" id="UP000010556">
    <property type="component" value="Unassembled WGS sequence"/>
</dbReference>
<keyword evidence="2" id="KW-1064">Adaptive immunity</keyword>
<sequence>MNIQFIFTSLLALALSGPGGADWIKPQETEVSGTEGESVKLLCNYGTSSRGTFDLYWFRQYPNQALEFILYRGWGYTGKGDAEFAIGKFYSDSSADTTNLYFRKLEFADTARYHCALRKPR</sequence>
<evidence type="ECO:0000313" key="8">
    <source>
        <dbReference type="EMBL" id="ELK38692.1"/>
    </source>
</evidence>
<keyword evidence="5" id="KW-0391">Immunity</keyword>
<feature type="chain" id="PRO_5003971285" description="Ig-like domain-containing protein" evidence="6">
    <location>
        <begin position="22"/>
        <end position="121"/>
    </location>
</feature>